<keyword evidence="2" id="KW-0067">ATP-binding</keyword>
<dbReference type="PANTHER" id="PTHR23073">
    <property type="entry name" value="26S PROTEASOME REGULATORY SUBUNIT"/>
    <property type="match status" value="1"/>
</dbReference>
<dbReference type="GO" id="GO:0005524">
    <property type="term" value="F:ATP binding"/>
    <property type="evidence" value="ECO:0007669"/>
    <property type="project" value="UniProtKB-KW"/>
</dbReference>
<accession>A0A565BG13</accession>
<dbReference type="InterPro" id="IPR027417">
    <property type="entry name" value="P-loop_NTPase"/>
</dbReference>
<evidence type="ECO:0000313" key="5">
    <source>
        <dbReference type="Proteomes" id="UP000489600"/>
    </source>
</evidence>
<name>A0A565BG13_9BRAS</name>
<dbReference type="OrthoDB" id="1413014at2759"/>
<dbReference type="SUPFAM" id="SSF52540">
    <property type="entry name" value="P-loop containing nucleoside triphosphate hydrolases"/>
    <property type="match status" value="1"/>
</dbReference>
<proteinExistence type="predicted"/>
<dbReference type="InterPro" id="IPR050221">
    <property type="entry name" value="26S_Proteasome_ATPase"/>
</dbReference>
<organism evidence="4 5">
    <name type="scientific">Arabis nemorensis</name>
    <dbReference type="NCBI Taxonomy" id="586526"/>
    <lineage>
        <taxon>Eukaryota</taxon>
        <taxon>Viridiplantae</taxon>
        <taxon>Streptophyta</taxon>
        <taxon>Embryophyta</taxon>
        <taxon>Tracheophyta</taxon>
        <taxon>Spermatophyta</taxon>
        <taxon>Magnoliopsida</taxon>
        <taxon>eudicotyledons</taxon>
        <taxon>Gunneridae</taxon>
        <taxon>Pentapetalae</taxon>
        <taxon>rosids</taxon>
        <taxon>malvids</taxon>
        <taxon>Brassicales</taxon>
        <taxon>Brassicaceae</taxon>
        <taxon>Arabideae</taxon>
        <taxon>Arabis</taxon>
    </lineage>
</organism>
<evidence type="ECO:0000256" key="2">
    <source>
        <dbReference type="ARBA" id="ARBA00022840"/>
    </source>
</evidence>
<feature type="domain" description="ATPase AAA-type core" evidence="3">
    <location>
        <begin position="5"/>
        <end position="72"/>
    </location>
</feature>
<protein>
    <recommendedName>
        <fullName evidence="3">ATPase AAA-type core domain-containing protein</fullName>
    </recommendedName>
</protein>
<evidence type="ECO:0000259" key="3">
    <source>
        <dbReference type="Pfam" id="PF00004"/>
    </source>
</evidence>
<dbReference type="Gene3D" id="3.40.50.300">
    <property type="entry name" value="P-loop containing nucleotide triphosphate hydrolases"/>
    <property type="match status" value="1"/>
</dbReference>
<dbReference type="GO" id="GO:0016887">
    <property type="term" value="F:ATP hydrolysis activity"/>
    <property type="evidence" value="ECO:0007669"/>
    <property type="project" value="InterPro"/>
</dbReference>
<keyword evidence="1" id="KW-0547">Nucleotide-binding</keyword>
<dbReference type="EMBL" id="CABITT030000004">
    <property type="protein sequence ID" value="VVB00306.1"/>
    <property type="molecule type" value="Genomic_DNA"/>
</dbReference>
<comment type="caution">
    <text evidence="4">The sequence shown here is derived from an EMBL/GenBank/DDBJ whole genome shotgun (WGS) entry which is preliminary data.</text>
</comment>
<dbReference type="AlphaFoldDB" id="A0A565BG13"/>
<gene>
    <name evidence="4" type="ORF">ANE_LOCUS10750</name>
</gene>
<dbReference type="Proteomes" id="UP000489600">
    <property type="component" value="Unassembled WGS sequence"/>
</dbReference>
<dbReference type="InterPro" id="IPR003959">
    <property type="entry name" value="ATPase_AAA_core"/>
</dbReference>
<keyword evidence="5" id="KW-1185">Reference proteome</keyword>
<evidence type="ECO:0000313" key="4">
    <source>
        <dbReference type="EMBL" id="VVB00306.1"/>
    </source>
</evidence>
<sequence length="87" mass="9899">MAWSKKACIVFFDEIDAIGGVRYDDGKGGDNVLCLRLPISLMGSTHVVTSRPDLLDPALIRPRRIDRMVEFCLPDLERRTEIFNHEP</sequence>
<dbReference type="Pfam" id="PF00004">
    <property type="entry name" value="AAA"/>
    <property type="match status" value="1"/>
</dbReference>
<reference evidence="4" key="1">
    <citation type="submission" date="2019-07" db="EMBL/GenBank/DDBJ databases">
        <authorList>
            <person name="Dittberner H."/>
        </authorList>
    </citation>
    <scope>NUCLEOTIDE SEQUENCE [LARGE SCALE GENOMIC DNA]</scope>
</reference>
<evidence type="ECO:0000256" key="1">
    <source>
        <dbReference type="ARBA" id="ARBA00022741"/>
    </source>
</evidence>